<name>A0A1F5WG36_9BACT</name>
<organism evidence="1 2">
    <name type="scientific">Candidatus Giovannonibacteria bacterium RIFCSPHIGHO2_02_FULL_46_20</name>
    <dbReference type="NCBI Taxonomy" id="1798338"/>
    <lineage>
        <taxon>Bacteria</taxon>
        <taxon>Candidatus Giovannoniibacteriota</taxon>
    </lineage>
</organism>
<proteinExistence type="predicted"/>
<comment type="caution">
    <text evidence="1">The sequence shown here is derived from an EMBL/GenBank/DDBJ whole genome shotgun (WGS) entry which is preliminary data.</text>
</comment>
<protein>
    <submittedName>
        <fullName evidence="1">Uncharacterized protein</fullName>
    </submittedName>
</protein>
<dbReference type="EMBL" id="MFHQ01000017">
    <property type="protein sequence ID" value="OGF74540.1"/>
    <property type="molecule type" value="Genomic_DNA"/>
</dbReference>
<gene>
    <name evidence="1" type="ORF">A3J56_01215</name>
</gene>
<dbReference type="AlphaFoldDB" id="A0A1F5WG36"/>
<dbReference type="STRING" id="1798338.A3J56_01215"/>
<evidence type="ECO:0000313" key="1">
    <source>
        <dbReference type="EMBL" id="OGF74540.1"/>
    </source>
</evidence>
<accession>A0A1F5WG36</accession>
<evidence type="ECO:0000313" key="2">
    <source>
        <dbReference type="Proteomes" id="UP000178406"/>
    </source>
</evidence>
<dbReference type="Proteomes" id="UP000178406">
    <property type="component" value="Unassembled WGS sequence"/>
</dbReference>
<sequence>MSPKKNLKLLNLAARPLNFRFLGLAFHRGLWPRNTFELLSVSCKNEWRFLPCLRGFDLIC</sequence>
<reference evidence="1 2" key="1">
    <citation type="journal article" date="2016" name="Nat. Commun.">
        <title>Thousands of microbial genomes shed light on interconnected biogeochemical processes in an aquifer system.</title>
        <authorList>
            <person name="Anantharaman K."/>
            <person name="Brown C.T."/>
            <person name="Hug L.A."/>
            <person name="Sharon I."/>
            <person name="Castelle C.J."/>
            <person name="Probst A.J."/>
            <person name="Thomas B.C."/>
            <person name="Singh A."/>
            <person name="Wilkins M.J."/>
            <person name="Karaoz U."/>
            <person name="Brodie E.L."/>
            <person name="Williams K.H."/>
            <person name="Hubbard S.S."/>
            <person name="Banfield J.F."/>
        </authorList>
    </citation>
    <scope>NUCLEOTIDE SEQUENCE [LARGE SCALE GENOMIC DNA]</scope>
</reference>